<gene>
    <name evidence="1" type="ORF">DIT68_13935</name>
</gene>
<evidence type="ECO:0000313" key="1">
    <source>
        <dbReference type="EMBL" id="PWH82267.1"/>
    </source>
</evidence>
<dbReference type="Proteomes" id="UP000245370">
    <property type="component" value="Unassembled WGS sequence"/>
</dbReference>
<comment type="caution">
    <text evidence="1">The sequence shown here is derived from an EMBL/GenBank/DDBJ whole genome shotgun (WGS) entry which is preliminary data.</text>
</comment>
<protein>
    <submittedName>
        <fullName evidence="1">Uncharacterized protein</fullName>
    </submittedName>
</protein>
<evidence type="ECO:0000313" key="2">
    <source>
        <dbReference type="Proteomes" id="UP000245370"/>
    </source>
</evidence>
<keyword evidence="2" id="KW-1185">Reference proteome</keyword>
<dbReference type="RefSeq" id="WP_109360496.1">
    <property type="nucleotide sequence ID" value="NZ_QFRJ01000014.1"/>
</dbReference>
<sequence length="54" mass="6060">MNSFNIGLSYDVNLSQLSGASQNNGGFEISLKYISLPKKDLVQDSFSNWLRKSF</sequence>
<reference evidence="1 2" key="1">
    <citation type="submission" date="2018-05" db="EMBL/GenBank/DDBJ databases">
        <title>Brumimicrobium oceani sp. nov., isolated from coastal sediment.</title>
        <authorList>
            <person name="Kou Y."/>
        </authorList>
    </citation>
    <scope>NUCLEOTIDE SEQUENCE [LARGE SCALE GENOMIC DNA]</scope>
    <source>
        <strain evidence="1 2">C305</strain>
    </source>
</reference>
<accession>A0A2U2X3B2</accession>
<name>A0A2U2X3B2_9FLAO</name>
<proteinExistence type="predicted"/>
<organism evidence="1 2">
    <name type="scientific">Brumimicrobium oceani</name>
    <dbReference type="NCBI Taxonomy" id="2100725"/>
    <lineage>
        <taxon>Bacteria</taxon>
        <taxon>Pseudomonadati</taxon>
        <taxon>Bacteroidota</taxon>
        <taxon>Flavobacteriia</taxon>
        <taxon>Flavobacteriales</taxon>
        <taxon>Crocinitomicaceae</taxon>
        <taxon>Brumimicrobium</taxon>
    </lineage>
</organism>
<dbReference type="EMBL" id="QFRJ01000014">
    <property type="protein sequence ID" value="PWH82267.1"/>
    <property type="molecule type" value="Genomic_DNA"/>
</dbReference>
<reference evidence="1 2" key="2">
    <citation type="submission" date="2018-05" db="EMBL/GenBank/DDBJ databases">
        <authorList>
            <person name="Lanie J.A."/>
            <person name="Ng W.-L."/>
            <person name="Kazmierczak K.M."/>
            <person name="Andrzejewski T.M."/>
            <person name="Davidsen T.M."/>
            <person name="Wayne K.J."/>
            <person name="Tettelin H."/>
            <person name="Glass J.I."/>
            <person name="Rusch D."/>
            <person name="Podicherti R."/>
            <person name="Tsui H.-C.T."/>
            <person name="Winkler M.E."/>
        </authorList>
    </citation>
    <scope>NUCLEOTIDE SEQUENCE [LARGE SCALE GENOMIC DNA]</scope>
    <source>
        <strain evidence="1 2">C305</strain>
    </source>
</reference>
<dbReference type="AlphaFoldDB" id="A0A2U2X3B2"/>